<sequence>MRRKDRLTLLHLTGAYNHEVPQCGTGTDLLQPQHQTFPLTSEVSHVATAMGGADQNHLFGCQGPLPQSFTTSMFSQKLSPLQPSVPQGFPLPPKLIISESPNPFFLVKLKGNISKCNGCEGSFHKDSQSVDSMAVIGRLEVDWYPNLYLDGTKCWKLGRAQGYYHINIACLSTVVPGSIQATCKCGIGEDCCGGLCSSYCKWSGGAIAGAVIGTIIFFAIIISIVSCLCCACCPYYRYRTPGTVVVTQQSQQQFVSTQTHMMTTQQVQPPPPMNYNQPPPGYNPPPQGFNQAPPPYPSYPPPPNQYPPPPGQAQAAPPPTTFNTEQPNKF</sequence>
<gene>
    <name evidence="7" type="ORF">AWC38_SpisGene9998</name>
</gene>
<dbReference type="InterPro" id="IPR026910">
    <property type="entry name" value="Shisa"/>
</dbReference>
<evidence type="ECO:0000256" key="6">
    <source>
        <dbReference type="SAM" id="Phobius"/>
    </source>
</evidence>
<accession>A0A2B4SAB2</accession>
<protein>
    <recommendedName>
        <fullName evidence="9">Cysteine and tyrosine-rich protein 1</fullName>
    </recommendedName>
</protein>
<dbReference type="PANTHER" id="PTHR31395:SF23">
    <property type="entry name" value="GEO05642P1"/>
    <property type="match status" value="1"/>
</dbReference>
<evidence type="ECO:0000256" key="1">
    <source>
        <dbReference type="ARBA" id="ARBA00004370"/>
    </source>
</evidence>
<keyword evidence="3 6" id="KW-1133">Transmembrane helix</keyword>
<dbReference type="GO" id="GO:0016020">
    <property type="term" value="C:membrane"/>
    <property type="evidence" value="ECO:0007669"/>
    <property type="project" value="UniProtKB-SubCell"/>
</dbReference>
<keyword evidence="4 6" id="KW-0472">Membrane</keyword>
<evidence type="ECO:0000313" key="7">
    <source>
        <dbReference type="EMBL" id="PFX25385.1"/>
    </source>
</evidence>
<feature type="compositionally biased region" description="Pro residues" evidence="5">
    <location>
        <begin position="268"/>
        <end position="320"/>
    </location>
</feature>
<comment type="caution">
    <text evidence="7">The sequence shown here is derived from an EMBL/GenBank/DDBJ whole genome shotgun (WGS) entry which is preliminary data.</text>
</comment>
<dbReference type="AlphaFoldDB" id="A0A2B4SAB2"/>
<evidence type="ECO:0008006" key="9">
    <source>
        <dbReference type="Google" id="ProtNLM"/>
    </source>
</evidence>
<evidence type="ECO:0000256" key="2">
    <source>
        <dbReference type="ARBA" id="ARBA00022692"/>
    </source>
</evidence>
<organism evidence="7 8">
    <name type="scientific">Stylophora pistillata</name>
    <name type="common">Smooth cauliflower coral</name>
    <dbReference type="NCBI Taxonomy" id="50429"/>
    <lineage>
        <taxon>Eukaryota</taxon>
        <taxon>Metazoa</taxon>
        <taxon>Cnidaria</taxon>
        <taxon>Anthozoa</taxon>
        <taxon>Hexacorallia</taxon>
        <taxon>Scleractinia</taxon>
        <taxon>Astrocoeniina</taxon>
        <taxon>Pocilloporidae</taxon>
        <taxon>Stylophora</taxon>
    </lineage>
</organism>
<comment type="subcellular location">
    <subcellularLocation>
        <location evidence="1">Membrane</location>
    </subcellularLocation>
</comment>
<feature type="region of interest" description="Disordered" evidence="5">
    <location>
        <begin position="257"/>
        <end position="330"/>
    </location>
</feature>
<evidence type="ECO:0000313" key="8">
    <source>
        <dbReference type="Proteomes" id="UP000225706"/>
    </source>
</evidence>
<evidence type="ECO:0000256" key="5">
    <source>
        <dbReference type="SAM" id="MobiDB-lite"/>
    </source>
</evidence>
<dbReference type="PANTHER" id="PTHR31395">
    <property type="entry name" value="SHISA"/>
    <property type="match status" value="1"/>
</dbReference>
<feature type="transmembrane region" description="Helical" evidence="6">
    <location>
        <begin position="205"/>
        <end position="225"/>
    </location>
</feature>
<feature type="compositionally biased region" description="Polar residues" evidence="5">
    <location>
        <begin position="321"/>
        <end position="330"/>
    </location>
</feature>
<evidence type="ECO:0000256" key="3">
    <source>
        <dbReference type="ARBA" id="ARBA00022989"/>
    </source>
</evidence>
<name>A0A2B4SAB2_STYPI</name>
<feature type="compositionally biased region" description="Low complexity" evidence="5">
    <location>
        <begin position="257"/>
        <end position="267"/>
    </location>
</feature>
<dbReference type="Proteomes" id="UP000225706">
    <property type="component" value="Unassembled WGS sequence"/>
</dbReference>
<keyword evidence="8" id="KW-1185">Reference proteome</keyword>
<reference evidence="8" key="1">
    <citation type="journal article" date="2017" name="bioRxiv">
        <title>Comparative analysis of the genomes of Stylophora pistillata and Acropora digitifera provides evidence for extensive differences between species of corals.</title>
        <authorList>
            <person name="Voolstra C.R."/>
            <person name="Li Y."/>
            <person name="Liew Y.J."/>
            <person name="Baumgarten S."/>
            <person name="Zoccola D."/>
            <person name="Flot J.-F."/>
            <person name="Tambutte S."/>
            <person name="Allemand D."/>
            <person name="Aranda M."/>
        </authorList>
    </citation>
    <scope>NUCLEOTIDE SEQUENCE [LARGE SCALE GENOMIC DNA]</scope>
</reference>
<keyword evidence="2 6" id="KW-0812">Transmembrane</keyword>
<proteinExistence type="predicted"/>
<evidence type="ECO:0000256" key="4">
    <source>
        <dbReference type="ARBA" id="ARBA00023136"/>
    </source>
</evidence>
<dbReference type="EMBL" id="LSMT01000152">
    <property type="protein sequence ID" value="PFX25385.1"/>
    <property type="molecule type" value="Genomic_DNA"/>
</dbReference>